<gene>
    <name evidence="6" type="ORF">DFP95_12181</name>
</gene>
<dbReference type="PIRSF" id="PIRSF016557">
    <property type="entry name" value="Caps_synth_CpsB"/>
    <property type="match status" value="1"/>
</dbReference>
<comment type="caution">
    <text evidence="6">The sequence shown here is derived from an EMBL/GenBank/DDBJ whole genome shotgun (WGS) entry which is preliminary data.</text>
</comment>
<dbReference type="Gene3D" id="3.20.20.140">
    <property type="entry name" value="Metal-dependent hydrolases"/>
    <property type="match status" value="1"/>
</dbReference>
<evidence type="ECO:0000313" key="6">
    <source>
        <dbReference type="EMBL" id="RED54825.1"/>
    </source>
</evidence>
<dbReference type="Proteomes" id="UP000256869">
    <property type="component" value="Unassembled WGS sequence"/>
</dbReference>
<comment type="catalytic activity">
    <reaction evidence="4 5">
        <text>O-phospho-L-tyrosyl-[protein] + H2O = L-tyrosyl-[protein] + phosphate</text>
        <dbReference type="Rhea" id="RHEA:10684"/>
        <dbReference type="Rhea" id="RHEA-COMP:10136"/>
        <dbReference type="Rhea" id="RHEA-COMP:20101"/>
        <dbReference type="ChEBI" id="CHEBI:15377"/>
        <dbReference type="ChEBI" id="CHEBI:43474"/>
        <dbReference type="ChEBI" id="CHEBI:46858"/>
        <dbReference type="ChEBI" id="CHEBI:61978"/>
        <dbReference type="EC" id="3.1.3.48"/>
    </reaction>
</comment>
<proteinExistence type="inferred from homology"/>
<keyword evidence="7" id="KW-1185">Reference proteome</keyword>
<protein>
    <recommendedName>
        <fullName evidence="5">Tyrosine-protein phosphatase</fullName>
        <ecNumber evidence="5">3.1.3.48</ecNumber>
    </recommendedName>
</protein>
<dbReference type="EC" id="3.1.3.48" evidence="5"/>
<dbReference type="Pfam" id="PF19567">
    <property type="entry name" value="CpsB_CapC"/>
    <property type="match status" value="1"/>
</dbReference>
<dbReference type="PANTHER" id="PTHR39181:SF1">
    <property type="entry name" value="TYROSINE-PROTEIN PHOSPHATASE YWQE"/>
    <property type="match status" value="1"/>
</dbReference>
<evidence type="ECO:0000256" key="3">
    <source>
        <dbReference type="ARBA" id="ARBA00022912"/>
    </source>
</evidence>
<keyword evidence="2 5" id="KW-0378">Hydrolase</keyword>
<reference evidence="6 7" key="1">
    <citation type="submission" date="2018-07" db="EMBL/GenBank/DDBJ databases">
        <title>Genomic Encyclopedia of Type Strains, Phase III (KMG-III): the genomes of soil and plant-associated and newly described type strains.</title>
        <authorList>
            <person name="Whitman W."/>
        </authorList>
    </citation>
    <scope>NUCLEOTIDE SEQUENCE [LARGE SCALE GENOMIC DNA]</scope>
    <source>
        <strain evidence="6 7">CECT 8236</strain>
    </source>
</reference>
<dbReference type="GO" id="GO:0004725">
    <property type="term" value="F:protein tyrosine phosphatase activity"/>
    <property type="evidence" value="ECO:0007669"/>
    <property type="project" value="UniProtKB-UniRule"/>
</dbReference>
<dbReference type="SUPFAM" id="SSF89550">
    <property type="entry name" value="PHP domain-like"/>
    <property type="match status" value="1"/>
</dbReference>
<evidence type="ECO:0000256" key="2">
    <source>
        <dbReference type="ARBA" id="ARBA00022801"/>
    </source>
</evidence>
<dbReference type="InterPro" id="IPR016667">
    <property type="entry name" value="Caps_polysacc_synth_CpsB/CapC"/>
</dbReference>
<dbReference type="RefSeq" id="WP_115995180.1">
    <property type="nucleotide sequence ID" value="NZ_QRDY01000021.1"/>
</dbReference>
<dbReference type="GO" id="GO:0030145">
    <property type="term" value="F:manganese ion binding"/>
    <property type="evidence" value="ECO:0007669"/>
    <property type="project" value="UniProtKB-UniRule"/>
</dbReference>
<dbReference type="PANTHER" id="PTHR39181">
    <property type="entry name" value="TYROSINE-PROTEIN PHOSPHATASE YWQE"/>
    <property type="match status" value="1"/>
</dbReference>
<dbReference type="InterPro" id="IPR016195">
    <property type="entry name" value="Pol/histidinol_Pase-like"/>
</dbReference>
<evidence type="ECO:0000256" key="4">
    <source>
        <dbReference type="ARBA" id="ARBA00051722"/>
    </source>
</evidence>
<organism evidence="6 7">
    <name type="scientific">Cohnella lupini</name>
    <dbReference type="NCBI Taxonomy" id="1294267"/>
    <lineage>
        <taxon>Bacteria</taxon>
        <taxon>Bacillati</taxon>
        <taxon>Bacillota</taxon>
        <taxon>Bacilli</taxon>
        <taxon>Bacillales</taxon>
        <taxon>Paenibacillaceae</taxon>
        <taxon>Cohnella</taxon>
    </lineage>
</organism>
<accession>A0A3D9HZF6</accession>
<evidence type="ECO:0000256" key="1">
    <source>
        <dbReference type="ARBA" id="ARBA00005750"/>
    </source>
</evidence>
<sequence>MIDIHTHILPGLDDGAANEEDALRLAHAAVAEGITTIIATPHHANGVYTNIAHEVTEHVFRVNESIKAAGMPVEIKPGQEIRVHDDLIEAWFREELLTLAGSRYILLEMPSSRIPKKMDELIHELQIMDLKPIIAHPERNAEIVRDPGKLTEWVEKGIYAQVTSHSLLGGFGKNIERTAWTLCRSGLIHFVSSDAHHPERRGFRLREAYSAVRERMGEQWENYFLDNAACAAGDGIIGSKPAIDPSSEGVWRRLKSYFYGR</sequence>
<comment type="similarity">
    <text evidence="1 5">Belongs to the metallo-dependent hydrolases superfamily. CpsB/CapC family.</text>
</comment>
<dbReference type="OrthoDB" id="9788539at2"/>
<evidence type="ECO:0000256" key="5">
    <source>
        <dbReference type="PIRNR" id="PIRNR016557"/>
    </source>
</evidence>
<keyword evidence="3 5" id="KW-0904">Protein phosphatase</keyword>
<name>A0A3D9HZF6_9BACL</name>
<evidence type="ECO:0000313" key="7">
    <source>
        <dbReference type="Proteomes" id="UP000256869"/>
    </source>
</evidence>
<dbReference type="EMBL" id="QRDY01000021">
    <property type="protein sequence ID" value="RED54825.1"/>
    <property type="molecule type" value="Genomic_DNA"/>
</dbReference>
<dbReference type="AlphaFoldDB" id="A0A3D9HZF6"/>